<evidence type="ECO:0000313" key="3">
    <source>
        <dbReference type="Proteomes" id="UP000093186"/>
    </source>
</evidence>
<dbReference type="GO" id="GO:0016158">
    <property type="term" value="F:inositol hexakisphosphate 3-phosphatase activity"/>
    <property type="evidence" value="ECO:0007669"/>
    <property type="project" value="InterPro"/>
</dbReference>
<dbReference type="Pfam" id="PF02333">
    <property type="entry name" value="Phytase"/>
    <property type="match status" value="1"/>
</dbReference>
<dbReference type="STRING" id="447689.BA195_03355"/>
<feature type="domain" description="BPP" evidence="1">
    <location>
        <begin position="25"/>
        <end position="351"/>
    </location>
</feature>
<proteinExistence type="predicted"/>
<dbReference type="AlphaFoldDB" id="A0A1B9Y1S6"/>
<accession>A0A1B9Y1S6</accession>
<protein>
    <recommendedName>
        <fullName evidence="1">BPP domain-containing protein</fullName>
    </recommendedName>
</protein>
<dbReference type="Gene3D" id="2.120.10.30">
    <property type="entry name" value="TolB, C-terminal domain"/>
    <property type="match status" value="1"/>
</dbReference>
<dbReference type="EMBL" id="MAKX01000001">
    <property type="protein sequence ID" value="OCK43752.1"/>
    <property type="molecule type" value="Genomic_DNA"/>
</dbReference>
<dbReference type="PROSITE" id="PS51662">
    <property type="entry name" value="BP_PHYTASE"/>
    <property type="match status" value="1"/>
</dbReference>
<reference evidence="2 3" key="1">
    <citation type="submission" date="2016-06" db="EMBL/GenBank/DDBJ databases">
        <title>Draft Genome Sequence of Tenacibaculum soleae UCD-KL19.</title>
        <authorList>
            <person name="Eisen J.A."/>
            <person name="Coil D.A."/>
            <person name="Lujan K.M."/>
        </authorList>
    </citation>
    <scope>NUCLEOTIDE SEQUENCE [LARGE SCALE GENOMIC DNA]</scope>
    <source>
        <strain evidence="2 3">UCD-KL19</strain>
    </source>
</reference>
<sequence>MRKILTLSIACIILGSCKVKKILHNTPHLKPVVAITADAETTPVTSFDDAADDPCIWVNPNNVMQSIIIGTNKKEGLETYNLDGKRLATYKIGRINNVDIRNGFILNGKTVSVVTGSNRTYNTLSILIVKENGELQDIAARTIKSTLKEVYGLGMYKSTKTNTFYVFIVGKRGGVEQWELFEKNGKIDAKIVRNIILGGQGEGIVADDFHGKVYIGQEDKALWRYEAEPNLSNTKVKIIGTRDLNMKADFEGVTLYDSGKGKGYILLSSQGNNSYAVFDRVSNQYLGSFSLKDGIVDGTNDTDGIDVTSVSFGDKYPKGFFLAQDGTNNTAKDSLAQNFKIVDWEKIERALNLK</sequence>
<keyword evidence="3" id="KW-1185">Reference proteome</keyword>
<dbReference type="RefSeq" id="WP_068702433.1">
    <property type="nucleotide sequence ID" value="NZ_JAUOSW010000004.1"/>
</dbReference>
<organism evidence="2 3">
    <name type="scientific">Tenacibaculum soleae</name>
    <dbReference type="NCBI Taxonomy" id="447689"/>
    <lineage>
        <taxon>Bacteria</taxon>
        <taxon>Pseudomonadati</taxon>
        <taxon>Bacteroidota</taxon>
        <taxon>Flavobacteriia</taxon>
        <taxon>Flavobacteriales</taxon>
        <taxon>Flavobacteriaceae</taxon>
        <taxon>Tenacibaculum</taxon>
    </lineage>
</organism>
<gene>
    <name evidence="2" type="ORF">BA195_03355</name>
</gene>
<dbReference type="Proteomes" id="UP000093186">
    <property type="component" value="Unassembled WGS sequence"/>
</dbReference>
<dbReference type="InterPro" id="IPR011042">
    <property type="entry name" value="6-blade_b-propeller_TolB-like"/>
</dbReference>
<comment type="caution">
    <text evidence="2">The sequence shown here is derived from an EMBL/GenBank/DDBJ whole genome shotgun (WGS) entry which is preliminary data.</text>
</comment>
<name>A0A1B9Y1S6_9FLAO</name>
<dbReference type="InterPro" id="IPR003431">
    <property type="entry name" value="B-propeller_Phytase"/>
</dbReference>
<dbReference type="PROSITE" id="PS51257">
    <property type="entry name" value="PROKAR_LIPOPROTEIN"/>
    <property type="match status" value="1"/>
</dbReference>
<dbReference type="OrthoDB" id="8696437at2"/>
<evidence type="ECO:0000313" key="2">
    <source>
        <dbReference type="EMBL" id="OCK43752.1"/>
    </source>
</evidence>
<dbReference type="SUPFAM" id="SSF50956">
    <property type="entry name" value="Thermostable phytase (3-phytase)"/>
    <property type="match status" value="1"/>
</dbReference>
<evidence type="ECO:0000259" key="1">
    <source>
        <dbReference type="PROSITE" id="PS51662"/>
    </source>
</evidence>